<evidence type="ECO:0000256" key="1">
    <source>
        <dbReference type="SAM" id="SignalP"/>
    </source>
</evidence>
<name>A0A2T4JAY9_FUSBL</name>
<gene>
    <name evidence="2" type="ORF">C5F44_07330</name>
</gene>
<protein>
    <submittedName>
        <fullName evidence="2">Uncharacterized protein</fullName>
    </submittedName>
</protein>
<dbReference type="RefSeq" id="WP_107672854.1">
    <property type="nucleotide sequence ID" value="NZ_PZKE01000005.1"/>
</dbReference>
<evidence type="ECO:0000313" key="2">
    <source>
        <dbReference type="EMBL" id="PTE15080.1"/>
    </source>
</evidence>
<keyword evidence="1" id="KW-0732">Signal</keyword>
<dbReference type="Proteomes" id="UP000241362">
    <property type="component" value="Unassembled WGS sequence"/>
</dbReference>
<evidence type="ECO:0000313" key="3">
    <source>
        <dbReference type="Proteomes" id="UP000241362"/>
    </source>
</evidence>
<accession>A0A2T4JAY9</accession>
<keyword evidence="3" id="KW-1185">Reference proteome</keyword>
<dbReference type="EMBL" id="PZKE01000005">
    <property type="protein sequence ID" value="PTE15080.1"/>
    <property type="molecule type" value="Genomic_DNA"/>
</dbReference>
<sequence length="525" mass="55355">MRTRFVAATGLATALYAITTAALAAGDDPLSAIDWLSQSVTTQVSAVQPSGTPPTVARPGEPPVSANGALPVDVATTALDAPSPDGVGLIAPAVSGLPRNLWGAGRTDEIAQAIIRDRMSSLPALRQLFLTMLLAEATPPADSEGKGRLLQARVDKLMQIGALEQAAALIEISGAETPDLFRRAFDVALLTGNEDRACAKMQESPGLAPTIQARVFCLARDGQWDAAALTLQTAAALKQISSAGAELLARFLDPDLFDGELMPPPPNPVTPLDWKIYSAIGESLPTASLPVAFSYAEIGQEAGWKAQIEAAERLTRAGTIAPNVILGLYTDRDPAASGGVWDRVAAFQDFDAAMQSRDPQRVAQTLPVVWARMQEVELEVPFAMLYGRDLTAIPLTGEAATIAFRVELLSPVAETAAAARETTDTTERFLIALTRGDLKGVTAPDSMGRAIAPAFLNPMPSTETRALVDGNRTGEAILLAIEEIARGVEGDLASVTRGLSLLRSVGLEGVARRTALELMILERRG</sequence>
<feature type="signal peptide" evidence="1">
    <location>
        <begin position="1"/>
        <end position="24"/>
    </location>
</feature>
<proteinExistence type="predicted"/>
<reference evidence="2 3" key="1">
    <citation type="submission" date="2018-03" db="EMBL/GenBank/DDBJ databases">
        <title>Rhodobacter blasticus.</title>
        <authorList>
            <person name="Meyer T.E."/>
            <person name="Miller S."/>
            <person name="Lodha T."/>
            <person name="Gandham S."/>
            <person name="Chintalapati S."/>
            <person name="Chintalapati V.R."/>
        </authorList>
    </citation>
    <scope>NUCLEOTIDE SEQUENCE [LARGE SCALE GENOMIC DNA]</scope>
    <source>
        <strain evidence="2 3">DSM 2131</strain>
    </source>
</reference>
<comment type="caution">
    <text evidence="2">The sequence shown here is derived from an EMBL/GenBank/DDBJ whole genome shotgun (WGS) entry which is preliminary data.</text>
</comment>
<organism evidence="2 3">
    <name type="scientific">Fuscovulum blasticum DSM 2131</name>
    <dbReference type="NCBI Taxonomy" id="1188250"/>
    <lineage>
        <taxon>Bacteria</taxon>
        <taxon>Pseudomonadati</taxon>
        <taxon>Pseudomonadota</taxon>
        <taxon>Alphaproteobacteria</taxon>
        <taxon>Rhodobacterales</taxon>
        <taxon>Paracoccaceae</taxon>
        <taxon>Pseudogemmobacter</taxon>
    </lineage>
</organism>
<feature type="chain" id="PRO_5015772091" evidence="1">
    <location>
        <begin position="25"/>
        <end position="525"/>
    </location>
</feature>
<dbReference type="AlphaFoldDB" id="A0A2T4JAY9"/>